<dbReference type="EMBL" id="JAAXOO010000001">
    <property type="protein sequence ID" value="NKY32549.1"/>
    <property type="molecule type" value="Genomic_DNA"/>
</dbReference>
<organism evidence="2 3">
    <name type="scientific">Nocardia speluncae</name>
    <dbReference type="NCBI Taxonomy" id="419477"/>
    <lineage>
        <taxon>Bacteria</taxon>
        <taxon>Bacillati</taxon>
        <taxon>Actinomycetota</taxon>
        <taxon>Actinomycetes</taxon>
        <taxon>Mycobacteriales</taxon>
        <taxon>Nocardiaceae</taxon>
        <taxon>Nocardia</taxon>
    </lineage>
</organism>
<sequence>MTVSDWPDSLDVVQVRFARPTDRLEEVTRFYVDGLGLNELYRFENHAGYDGVMLGLPGTDYHLEFTTHADGSPGAAPSSDHLLVLYFSSEARMYETVERLGEFGVEPVATENPYWAANGAIAFPDPDGWQVVLMPRPVF</sequence>
<reference evidence="2 3" key="1">
    <citation type="submission" date="2020-04" db="EMBL/GenBank/DDBJ databases">
        <title>MicrobeNet Type strains.</title>
        <authorList>
            <person name="Nicholson A.C."/>
        </authorList>
    </citation>
    <scope>NUCLEOTIDE SEQUENCE [LARGE SCALE GENOMIC DNA]</scope>
    <source>
        <strain evidence="2 3">DSM 45078</strain>
    </source>
</reference>
<dbReference type="PROSITE" id="PS51819">
    <property type="entry name" value="VOC"/>
    <property type="match status" value="1"/>
</dbReference>
<comment type="caution">
    <text evidence="2">The sequence shown here is derived from an EMBL/GenBank/DDBJ whole genome shotgun (WGS) entry which is preliminary data.</text>
</comment>
<dbReference type="Gene3D" id="3.10.180.10">
    <property type="entry name" value="2,3-Dihydroxybiphenyl 1,2-Dioxygenase, domain 1"/>
    <property type="match status" value="1"/>
</dbReference>
<dbReference type="Pfam" id="PF22659">
    <property type="entry name" value="YycE-like_C"/>
    <property type="match status" value="1"/>
</dbReference>
<keyword evidence="3" id="KW-1185">Reference proteome</keyword>
<dbReference type="InterPro" id="IPR037523">
    <property type="entry name" value="VOC_core"/>
</dbReference>
<gene>
    <name evidence="2" type="ORF">HGA13_05580</name>
</gene>
<evidence type="ECO:0000313" key="3">
    <source>
        <dbReference type="Proteomes" id="UP000565715"/>
    </source>
</evidence>
<feature type="domain" description="VOC" evidence="1">
    <location>
        <begin position="9"/>
        <end position="136"/>
    </location>
</feature>
<evidence type="ECO:0000259" key="1">
    <source>
        <dbReference type="PROSITE" id="PS51819"/>
    </source>
</evidence>
<dbReference type="SUPFAM" id="SSF54593">
    <property type="entry name" value="Glyoxalase/Bleomycin resistance protein/Dihydroxybiphenyl dioxygenase"/>
    <property type="match status" value="1"/>
</dbReference>
<dbReference type="Pfam" id="PF22658">
    <property type="entry name" value="YycE-like_N"/>
    <property type="match status" value="1"/>
</dbReference>
<dbReference type="InterPro" id="IPR058997">
    <property type="entry name" value="YycE-like_C"/>
</dbReference>
<dbReference type="InterPro" id="IPR029068">
    <property type="entry name" value="Glyas_Bleomycin-R_OHBP_Dase"/>
</dbReference>
<protein>
    <submittedName>
        <fullName evidence="2">VOC family protein</fullName>
    </submittedName>
</protein>
<dbReference type="Proteomes" id="UP000565715">
    <property type="component" value="Unassembled WGS sequence"/>
</dbReference>
<accession>A0A846XBP9</accession>
<evidence type="ECO:0000313" key="2">
    <source>
        <dbReference type="EMBL" id="NKY32549.1"/>
    </source>
</evidence>
<dbReference type="CDD" id="cd06587">
    <property type="entry name" value="VOC"/>
    <property type="match status" value="1"/>
</dbReference>
<dbReference type="InterPro" id="IPR058998">
    <property type="entry name" value="YycE-like_N"/>
</dbReference>
<dbReference type="RefSeq" id="WP_068036962.1">
    <property type="nucleotide sequence ID" value="NZ_JAAXOO010000001.1"/>
</dbReference>
<dbReference type="AlphaFoldDB" id="A0A846XBP9"/>
<proteinExistence type="predicted"/>
<name>A0A846XBP9_9NOCA</name>